<dbReference type="InterPro" id="IPR005564">
    <property type="entry name" value="Major_capsid_GpE"/>
</dbReference>
<dbReference type="InterPro" id="IPR053738">
    <property type="entry name" value="Lambda_capsid_assembly"/>
</dbReference>
<name>A0A4U2YY74_9BACI</name>
<gene>
    <name evidence="1" type="ORF">FC756_14465</name>
</gene>
<evidence type="ECO:0000313" key="1">
    <source>
        <dbReference type="EMBL" id="TKI66627.1"/>
    </source>
</evidence>
<reference evidence="1 2" key="1">
    <citation type="submission" date="2019-04" db="EMBL/GenBank/DDBJ databases">
        <title>Lysinibacillus genome sequencing.</title>
        <authorList>
            <person name="Dunlap C."/>
        </authorList>
    </citation>
    <scope>NUCLEOTIDE SEQUENCE [LARGE SCALE GENOMIC DNA]</scope>
    <source>
        <strain evidence="1 2">CCTCC AB 2010389</strain>
    </source>
</reference>
<proteinExistence type="predicted"/>
<dbReference type="RefSeq" id="WP_107896625.1">
    <property type="nucleotide sequence ID" value="NZ_PYWM01000022.1"/>
</dbReference>
<dbReference type="Proteomes" id="UP000308744">
    <property type="component" value="Unassembled WGS sequence"/>
</dbReference>
<comment type="caution">
    <text evidence="1">The sequence shown here is derived from an EMBL/GenBank/DDBJ whole genome shotgun (WGS) entry which is preliminary data.</text>
</comment>
<protein>
    <submittedName>
        <fullName evidence="1">Major capsid protein</fullName>
    </submittedName>
</protein>
<accession>A0A4U2YY74</accession>
<sequence>MPDILELFGQKTVLDYMKERKYQSYGVGEALFPEVKHDTLEFEYLVGANELPVIAKVHSFDTEAEIGSVEAAKQVLEAAYIKKKYQITEKDLIALQFPRTAQEQQYLMQRVFNLIDKAANDVRASVELMRMQALSTGELKLALNTADGKPKTLTVGYGVPADHKEALAGTDQWGTGTEDILGDLERWSDSLDITPTRALTSKKIAALILRNPKIIGYLYGAGSARVANLTDLNAFFTQQGLPTIAVYESNSNTKYREQNADGTYTTKSYFPDNKFVMFGDGPLGESLYGPTPEESRLIRSGSDVEMTTIGKVIGMVYEEGKDPVSTWAKAAATAIPSFPEAQNVFQAQPIA</sequence>
<dbReference type="EMBL" id="SZPU01000056">
    <property type="protein sequence ID" value="TKI66627.1"/>
    <property type="molecule type" value="Genomic_DNA"/>
</dbReference>
<keyword evidence="2" id="KW-1185">Reference proteome</keyword>
<dbReference type="Gene3D" id="3.90.1690.10">
    <property type="entry name" value="phage-related protein like domain"/>
    <property type="match status" value="1"/>
</dbReference>
<dbReference type="AlphaFoldDB" id="A0A4U2YY74"/>
<dbReference type="Pfam" id="PF03864">
    <property type="entry name" value="Phage_cap_E"/>
    <property type="match status" value="1"/>
</dbReference>
<organism evidence="1 2">
    <name type="scientific">Lysinibacillus mangiferihumi</name>
    <dbReference type="NCBI Taxonomy" id="1130819"/>
    <lineage>
        <taxon>Bacteria</taxon>
        <taxon>Bacillati</taxon>
        <taxon>Bacillota</taxon>
        <taxon>Bacilli</taxon>
        <taxon>Bacillales</taxon>
        <taxon>Bacillaceae</taxon>
        <taxon>Lysinibacillus</taxon>
    </lineage>
</organism>
<evidence type="ECO:0000313" key="2">
    <source>
        <dbReference type="Proteomes" id="UP000308744"/>
    </source>
</evidence>